<evidence type="ECO:0000313" key="2">
    <source>
        <dbReference type="Proteomes" id="UP001056132"/>
    </source>
</evidence>
<dbReference type="Proteomes" id="UP001056132">
    <property type="component" value="Chromosome 1"/>
</dbReference>
<evidence type="ECO:0000313" key="1">
    <source>
        <dbReference type="EMBL" id="URF05730.1"/>
    </source>
</evidence>
<sequence>MEVATLFALAVAFLFSGVSVTMAIADIVDPKGERGAAGELVDVRIG</sequence>
<reference evidence="1" key="1">
    <citation type="journal article" date="2022" name="Microbiol. Resour. Announc.">
        <title>Genome Sequence of Cupriavidus campinensis Strain G5, a Member of a Bacterial Consortium Capable of Polyethylene Degradation.</title>
        <authorList>
            <person name="Schneider B."/>
            <person name="Pfeiffer F."/>
            <person name="Dyall-Smith M."/>
            <person name="Kunte H.J."/>
        </authorList>
    </citation>
    <scope>NUCLEOTIDE SEQUENCE</scope>
    <source>
        <strain evidence="1">G5</strain>
    </source>
</reference>
<dbReference type="AlphaFoldDB" id="A0AAE9L441"/>
<dbReference type="RefSeq" id="WP_186296730.1">
    <property type="nucleotide sequence ID" value="NZ_CAJPVH010000076.1"/>
</dbReference>
<reference evidence="1" key="2">
    <citation type="submission" date="2022-05" db="EMBL/GenBank/DDBJ databases">
        <authorList>
            <person name="Kunte H.-J."/>
        </authorList>
    </citation>
    <scope>NUCLEOTIDE SEQUENCE</scope>
    <source>
        <strain evidence="1">G5</strain>
    </source>
</reference>
<organism evidence="1 2">
    <name type="scientific">Cupriavidus campinensis</name>
    <dbReference type="NCBI Taxonomy" id="151783"/>
    <lineage>
        <taxon>Bacteria</taxon>
        <taxon>Pseudomonadati</taxon>
        <taxon>Pseudomonadota</taxon>
        <taxon>Betaproteobacteria</taxon>
        <taxon>Burkholderiales</taxon>
        <taxon>Burkholderiaceae</taxon>
        <taxon>Cupriavidus</taxon>
    </lineage>
</organism>
<accession>A0AAE9L441</accession>
<dbReference type="EMBL" id="CP097330">
    <property type="protein sequence ID" value="URF05730.1"/>
    <property type="molecule type" value="Genomic_DNA"/>
</dbReference>
<dbReference type="KEGG" id="ccam:M5D45_08020"/>
<proteinExistence type="predicted"/>
<gene>
    <name evidence="1" type="ORF">M5D45_08020</name>
</gene>
<name>A0AAE9L441_9BURK</name>
<protein>
    <submittedName>
        <fullName evidence="1">Uncharacterized protein</fullName>
    </submittedName>
</protein>